<dbReference type="AlphaFoldDB" id="A0A6A2XSK1"/>
<dbReference type="InterPro" id="IPR036397">
    <property type="entry name" value="RNaseH_sf"/>
</dbReference>
<evidence type="ECO:0000313" key="3">
    <source>
        <dbReference type="EMBL" id="KAE8656904.1"/>
    </source>
</evidence>
<dbReference type="SUPFAM" id="SSF53098">
    <property type="entry name" value="Ribonuclease H-like"/>
    <property type="match status" value="1"/>
</dbReference>
<evidence type="ECO:0000259" key="2">
    <source>
        <dbReference type="Pfam" id="PF13966"/>
    </source>
</evidence>
<evidence type="ECO:0000259" key="1">
    <source>
        <dbReference type="Pfam" id="PF13456"/>
    </source>
</evidence>
<dbReference type="InterPro" id="IPR002156">
    <property type="entry name" value="RNaseH_domain"/>
</dbReference>
<feature type="domain" description="Reverse transcriptase zinc-binding" evidence="2">
    <location>
        <begin position="85"/>
        <end position="165"/>
    </location>
</feature>
<keyword evidence="4" id="KW-1185">Reference proteome</keyword>
<dbReference type="PANTHER" id="PTHR47723">
    <property type="entry name" value="OS05G0353850 PROTEIN"/>
    <property type="match status" value="1"/>
</dbReference>
<protein>
    <recommendedName>
        <fullName evidence="5">RNase H type-1 domain-containing protein</fullName>
    </recommendedName>
</protein>
<dbReference type="CDD" id="cd06222">
    <property type="entry name" value="RNase_H_like"/>
    <property type="match status" value="1"/>
</dbReference>
<dbReference type="Pfam" id="PF13966">
    <property type="entry name" value="zf-RVT"/>
    <property type="match status" value="1"/>
</dbReference>
<dbReference type="InterPro" id="IPR044730">
    <property type="entry name" value="RNase_H-like_dom_plant"/>
</dbReference>
<organism evidence="3 4">
    <name type="scientific">Hibiscus syriacus</name>
    <name type="common">Rose of Sharon</name>
    <dbReference type="NCBI Taxonomy" id="106335"/>
    <lineage>
        <taxon>Eukaryota</taxon>
        <taxon>Viridiplantae</taxon>
        <taxon>Streptophyta</taxon>
        <taxon>Embryophyta</taxon>
        <taxon>Tracheophyta</taxon>
        <taxon>Spermatophyta</taxon>
        <taxon>Magnoliopsida</taxon>
        <taxon>eudicotyledons</taxon>
        <taxon>Gunneridae</taxon>
        <taxon>Pentapetalae</taxon>
        <taxon>rosids</taxon>
        <taxon>malvids</taxon>
        <taxon>Malvales</taxon>
        <taxon>Malvaceae</taxon>
        <taxon>Malvoideae</taxon>
        <taxon>Hibiscus</taxon>
    </lineage>
</organism>
<evidence type="ECO:0008006" key="5">
    <source>
        <dbReference type="Google" id="ProtNLM"/>
    </source>
</evidence>
<dbReference type="EMBL" id="VEPZ02001762">
    <property type="protein sequence ID" value="KAE8656904.1"/>
    <property type="molecule type" value="Genomic_DNA"/>
</dbReference>
<gene>
    <name evidence="3" type="ORF">F3Y22_tig00116997pilonHSYRG00576</name>
</gene>
<sequence>MSIVWEDVREGLVWTIKDGTLVKFGTDSWLGECGPLQAFRNIPMYPMEEEIKVCEIVDSNGEWNWLWLRVTLPPLLWFNIAAVKKSAYIKKLSSDVEVNQSIWRCIVKCPELSRVKSFLWLICKNRVLKNEERERKSMASDPDCSICGAAVESLSYILQCVVARETRNNIIKPEQMREFLQLDVGRNHVGRWVMGFMKFIGCCSALDAELWGLFEGLQVAWNMGVRKIKVESDCKEAVDLLNNVPRARDVCSLLPHLGDICNRDWEVSFTFVPRECNSVADKLAKIARSHTLGLVLVQEPRRNVET</sequence>
<accession>A0A6A2XSK1</accession>
<dbReference type="GO" id="GO:0004523">
    <property type="term" value="F:RNA-DNA hybrid ribonuclease activity"/>
    <property type="evidence" value="ECO:0007669"/>
    <property type="project" value="InterPro"/>
</dbReference>
<dbReference type="Pfam" id="PF13456">
    <property type="entry name" value="RVT_3"/>
    <property type="match status" value="1"/>
</dbReference>
<dbReference type="PANTHER" id="PTHR47723:SF19">
    <property type="entry name" value="POLYNUCLEOTIDYL TRANSFERASE, RIBONUCLEASE H-LIKE SUPERFAMILY PROTEIN"/>
    <property type="match status" value="1"/>
</dbReference>
<reference evidence="3" key="1">
    <citation type="submission" date="2019-09" db="EMBL/GenBank/DDBJ databases">
        <title>Draft genome information of white flower Hibiscus syriacus.</title>
        <authorList>
            <person name="Kim Y.-M."/>
        </authorList>
    </citation>
    <scope>NUCLEOTIDE SEQUENCE [LARGE SCALE GENOMIC DNA]</scope>
    <source>
        <strain evidence="3">YM2019G1</strain>
    </source>
</reference>
<dbReference type="InterPro" id="IPR012337">
    <property type="entry name" value="RNaseH-like_sf"/>
</dbReference>
<dbReference type="InterPro" id="IPR026960">
    <property type="entry name" value="RVT-Znf"/>
</dbReference>
<dbReference type="Gene3D" id="3.30.420.10">
    <property type="entry name" value="Ribonuclease H-like superfamily/Ribonuclease H"/>
    <property type="match status" value="1"/>
</dbReference>
<feature type="domain" description="RNase H type-1" evidence="1">
    <location>
        <begin position="186"/>
        <end position="286"/>
    </location>
</feature>
<proteinExistence type="predicted"/>
<dbReference type="Proteomes" id="UP000436088">
    <property type="component" value="Unassembled WGS sequence"/>
</dbReference>
<comment type="caution">
    <text evidence="3">The sequence shown here is derived from an EMBL/GenBank/DDBJ whole genome shotgun (WGS) entry which is preliminary data.</text>
</comment>
<dbReference type="GO" id="GO:0003676">
    <property type="term" value="F:nucleic acid binding"/>
    <property type="evidence" value="ECO:0007669"/>
    <property type="project" value="InterPro"/>
</dbReference>
<name>A0A6A2XSK1_HIBSY</name>
<dbReference type="InterPro" id="IPR053151">
    <property type="entry name" value="RNase_H-like"/>
</dbReference>
<evidence type="ECO:0000313" key="4">
    <source>
        <dbReference type="Proteomes" id="UP000436088"/>
    </source>
</evidence>